<dbReference type="Pfam" id="PF00512">
    <property type="entry name" value="HisKA"/>
    <property type="match status" value="1"/>
</dbReference>
<dbReference type="EMBL" id="CP001348">
    <property type="protein sequence ID" value="ACL76590.1"/>
    <property type="molecule type" value="Genomic_DNA"/>
</dbReference>
<organism evidence="14 15">
    <name type="scientific">Ruminiclostridium cellulolyticum (strain ATCC 35319 / DSM 5812 / JCM 6584 / H10)</name>
    <name type="common">Clostridium cellulolyticum</name>
    <dbReference type="NCBI Taxonomy" id="394503"/>
    <lineage>
        <taxon>Bacteria</taxon>
        <taxon>Bacillati</taxon>
        <taxon>Bacillota</taxon>
        <taxon>Clostridia</taxon>
        <taxon>Eubacteriales</taxon>
        <taxon>Oscillospiraceae</taxon>
        <taxon>Ruminiclostridium</taxon>
    </lineage>
</organism>
<dbReference type="Pfam" id="PF00672">
    <property type="entry name" value="HAMP"/>
    <property type="match status" value="1"/>
</dbReference>
<dbReference type="SUPFAM" id="SSF55874">
    <property type="entry name" value="ATPase domain of HSP90 chaperone/DNA topoisomerase II/histidine kinase"/>
    <property type="match status" value="1"/>
</dbReference>
<dbReference type="InterPro" id="IPR029151">
    <property type="entry name" value="Sensor-like_sf"/>
</dbReference>
<keyword evidence="7 11" id="KW-0812">Transmembrane</keyword>
<keyword evidence="6" id="KW-0808">Transferase</keyword>
<dbReference type="eggNOG" id="COG5002">
    <property type="taxonomic scope" value="Bacteria"/>
</dbReference>
<keyword evidence="15" id="KW-1185">Reference proteome</keyword>
<keyword evidence="8 14" id="KW-0418">Kinase</keyword>
<evidence type="ECO:0000256" key="7">
    <source>
        <dbReference type="ARBA" id="ARBA00022692"/>
    </source>
</evidence>
<feature type="transmembrane region" description="Helical" evidence="11">
    <location>
        <begin position="162"/>
        <end position="188"/>
    </location>
</feature>
<evidence type="ECO:0000256" key="1">
    <source>
        <dbReference type="ARBA" id="ARBA00000085"/>
    </source>
</evidence>
<dbReference type="PROSITE" id="PS50885">
    <property type="entry name" value="HAMP"/>
    <property type="match status" value="1"/>
</dbReference>
<evidence type="ECO:0000256" key="5">
    <source>
        <dbReference type="ARBA" id="ARBA00022553"/>
    </source>
</evidence>
<evidence type="ECO:0000256" key="10">
    <source>
        <dbReference type="ARBA" id="ARBA00023012"/>
    </source>
</evidence>
<proteinExistence type="predicted"/>
<dbReference type="Pfam" id="PF02518">
    <property type="entry name" value="HATPase_c"/>
    <property type="match status" value="1"/>
</dbReference>
<dbReference type="CDD" id="cd00082">
    <property type="entry name" value="HisKA"/>
    <property type="match status" value="1"/>
</dbReference>
<dbReference type="InterPro" id="IPR036097">
    <property type="entry name" value="HisK_dim/P_sf"/>
</dbReference>
<protein>
    <recommendedName>
        <fullName evidence="3">histidine kinase</fullName>
        <ecNumber evidence="3">2.7.13.3</ecNumber>
    </recommendedName>
</protein>
<name>B8I4T6_RUMCH</name>
<dbReference type="GO" id="GO:0000155">
    <property type="term" value="F:phosphorelay sensor kinase activity"/>
    <property type="evidence" value="ECO:0007669"/>
    <property type="project" value="InterPro"/>
</dbReference>
<keyword evidence="11" id="KW-0472">Membrane</keyword>
<dbReference type="InterPro" id="IPR003661">
    <property type="entry name" value="HisK_dim/P_dom"/>
</dbReference>
<dbReference type="Gene3D" id="3.30.565.10">
    <property type="entry name" value="Histidine kinase-like ATPase, C-terminal domain"/>
    <property type="match status" value="1"/>
</dbReference>
<dbReference type="InterPro" id="IPR050736">
    <property type="entry name" value="Sensor_HK_Regulatory"/>
</dbReference>
<evidence type="ECO:0000256" key="2">
    <source>
        <dbReference type="ARBA" id="ARBA00004651"/>
    </source>
</evidence>
<feature type="transmembrane region" description="Helical" evidence="11">
    <location>
        <begin position="12"/>
        <end position="33"/>
    </location>
</feature>
<dbReference type="SUPFAM" id="SSF158472">
    <property type="entry name" value="HAMP domain-like"/>
    <property type="match status" value="1"/>
</dbReference>
<evidence type="ECO:0000313" key="14">
    <source>
        <dbReference type="EMBL" id="ACL76590.1"/>
    </source>
</evidence>
<dbReference type="RefSeq" id="WP_015925682.1">
    <property type="nucleotide sequence ID" value="NC_011898.1"/>
</dbReference>
<dbReference type="PRINTS" id="PR00344">
    <property type="entry name" value="BCTRLSENSOR"/>
</dbReference>
<dbReference type="SMART" id="SM00387">
    <property type="entry name" value="HATPase_c"/>
    <property type="match status" value="1"/>
</dbReference>
<keyword evidence="5" id="KW-0597">Phosphoprotein</keyword>
<evidence type="ECO:0000256" key="6">
    <source>
        <dbReference type="ARBA" id="ARBA00022679"/>
    </source>
</evidence>
<evidence type="ECO:0000256" key="4">
    <source>
        <dbReference type="ARBA" id="ARBA00022475"/>
    </source>
</evidence>
<dbReference type="Gene3D" id="1.10.287.130">
    <property type="match status" value="1"/>
</dbReference>
<dbReference type="PANTHER" id="PTHR43711">
    <property type="entry name" value="TWO-COMPONENT HISTIDINE KINASE"/>
    <property type="match status" value="1"/>
</dbReference>
<dbReference type="eggNOG" id="COG2205">
    <property type="taxonomic scope" value="Bacteria"/>
</dbReference>
<evidence type="ECO:0000256" key="9">
    <source>
        <dbReference type="ARBA" id="ARBA00022989"/>
    </source>
</evidence>
<reference evidence="14 15" key="1">
    <citation type="submission" date="2009-01" db="EMBL/GenBank/DDBJ databases">
        <title>Complete sequence of Clostridium cellulolyticum H10.</title>
        <authorList>
            <consortium name="US DOE Joint Genome Institute"/>
            <person name="Lucas S."/>
            <person name="Copeland A."/>
            <person name="Lapidus A."/>
            <person name="Glavina del Rio T."/>
            <person name="Dalin E."/>
            <person name="Tice H."/>
            <person name="Bruce D."/>
            <person name="Goodwin L."/>
            <person name="Pitluck S."/>
            <person name="Chertkov O."/>
            <person name="Saunders E."/>
            <person name="Brettin T."/>
            <person name="Detter J.C."/>
            <person name="Han C."/>
            <person name="Larimer F."/>
            <person name="Land M."/>
            <person name="Hauser L."/>
            <person name="Kyrpides N."/>
            <person name="Ivanova N."/>
            <person name="Zhou J."/>
            <person name="Richardson P."/>
        </authorList>
    </citation>
    <scope>NUCLEOTIDE SEQUENCE [LARGE SCALE GENOMIC DNA]</scope>
    <source>
        <strain evidence="15">ATCC 35319 / DSM 5812 / JCM 6584 / H10</strain>
    </source>
</reference>
<dbReference type="PANTHER" id="PTHR43711:SF1">
    <property type="entry name" value="HISTIDINE KINASE 1"/>
    <property type="match status" value="1"/>
</dbReference>
<dbReference type="KEGG" id="cce:Ccel_2249"/>
<dbReference type="CDD" id="cd06225">
    <property type="entry name" value="HAMP"/>
    <property type="match status" value="1"/>
</dbReference>
<dbReference type="AlphaFoldDB" id="B8I4T6"/>
<dbReference type="InterPro" id="IPR005467">
    <property type="entry name" value="His_kinase_dom"/>
</dbReference>
<dbReference type="InterPro" id="IPR003594">
    <property type="entry name" value="HATPase_dom"/>
</dbReference>
<sequence>MTFKNSIQARLVRNFILIILISVLAFEVLLVYFTRLYFYNNIESILTNQIKTASDFYTRYFSDVPLEVNIMDNADLFWKQTTGQVQIVRNNGVVLLDSQGLESGEYVSGSDFKQAQQGKKGVWIGLNNGKEQVMIVAYPLKSDTEQVGVIRFITSLKDVDKIIFNISMIFIIIGIVVILVAGTISIVLANSIIHPLKNVTGAAELMAEGNLDVRLIKSRNDEIGKLSDTLNYMASEIQKRERIKNDFISTVSHELRTPLTSIKGWANTIIDDDYSDREILSDGLNIIVKESDRLTEMVEDLLDFSRFVSGNVELKKEKTDVCSIIDYIEKQMSGMAKKGKIIFSVKCEKVPTIVLDKNRITQLLINLLGNAFNFTPKNGMVALSSFLENDNIVFRVEDTGCGISPEELPLVTEKFYKGKSSNSHTGLGLSICDEIVKLHNGSLEIESELDKGTIVTVRIPYGG</sequence>
<evidence type="ECO:0000256" key="3">
    <source>
        <dbReference type="ARBA" id="ARBA00012438"/>
    </source>
</evidence>
<evidence type="ECO:0000256" key="8">
    <source>
        <dbReference type="ARBA" id="ARBA00022777"/>
    </source>
</evidence>
<comment type="catalytic activity">
    <reaction evidence="1">
        <text>ATP + protein L-histidine = ADP + protein N-phospho-L-histidine.</text>
        <dbReference type="EC" id="2.7.13.3"/>
    </reaction>
</comment>
<dbReference type="PROSITE" id="PS50109">
    <property type="entry name" value="HIS_KIN"/>
    <property type="match status" value="1"/>
</dbReference>
<dbReference type="SMART" id="SM00388">
    <property type="entry name" value="HisKA"/>
    <property type="match status" value="1"/>
</dbReference>
<evidence type="ECO:0000259" key="12">
    <source>
        <dbReference type="PROSITE" id="PS50109"/>
    </source>
</evidence>
<dbReference type="InterPro" id="IPR004358">
    <property type="entry name" value="Sig_transdc_His_kin-like_C"/>
</dbReference>
<keyword evidence="9 11" id="KW-1133">Transmembrane helix</keyword>
<dbReference type="InterPro" id="IPR036890">
    <property type="entry name" value="HATPase_C_sf"/>
</dbReference>
<dbReference type="OrthoDB" id="9813151at2"/>
<dbReference type="GO" id="GO:0005886">
    <property type="term" value="C:plasma membrane"/>
    <property type="evidence" value="ECO:0007669"/>
    <property type="project" value="UniProtKB-SubCell"/>
</dbReference>
<evidence type="ECO:0000256" key="11">
    <source>
        <dbReference type="SAM" id="Phobius"/>
    </source>
</evidence>
<dbReference type="STRING" id="394503.Ccel_2249"/>
<dbReference type="FunFam" id="1.10.287.130:FF:000001">
    <property type="entry name" value="Two-component sensor histidine kinase"/>
    <property type="match status" value="1"/>
</dbReference>
<feature type="domain" description="Histidine kinase" evidence="12">
    <location>
        <begin position="250"/>
        <end position="463"/>
    </location>
</feature>
<dbReference type="Gene3D" id="1.10.8.500">
    <property type="entry name" value="HAMP domain in histidine kinase"/>
    <property type="match status" value="1"/>
</dbReference>
<accession>B8I4T6</accession>
<gene>
    <name evidence="14" type="ordered locus">Ccel_2249</name>
</gene>
<dbReference type="SUPFAM" id="SSF47384">
    <property type="entry name" value="Homodimeric domain of signal transducing histidine kinase"/>
    <property type="match status" value="1"/>
</dbReference>
<evidence type="ECO:0000259" key="13">
    <source>
        <dbReference type="PROSITE" id="PS50885"/>
    </source>
</evidence>
<dbReference type="Proteomes" id="UP000001349">
    <property type="component" value="Chromosome"/>
</dbReference>
<dbReference type="Gene3D" id="3.30.450.20">
    <property type="entry name" value="PAS domain"/>
    <property type="match status" value="1"/>
</dbReference>
<evidence type="ECO:0000313" key="15">
    <source>
        <dbReference type="Proteomes" id="UP000001349"/>
    </source>
</evidence>
<feature type="domain" description="HAMP" evidence="13">
    <location>
        <begin position="190"/>
        <end position="242"/>
    </location>
</feature>
<dbReference type="HOGENOM" id="CLU_000445_89_6_9"/>
<dbReference type="SMART" id="SM00304">
    <property type="entry name" value="HAMP"/>
    <property type="match status" value="1"/>
</dbReference>
<dbReference type="SUPFAM" id="SSF103190">
    <property type="entry name" value="Sensory domain-like"/>
    <property type="match status" value="1"/>
</dbReference>
<comment type="subcellular location">
    <subcellularLocation>
        <location evidence="2">Cell membrane</location>
        <topology evidence="2">Multi-pass membrane protein</topology>
    </subcellularLocation>
</comment>
<keyword evidence="4" id="KW-1003">Cell membrane</keyword>
<dbReference type="InterPro" id="IPR003660">
    <property type="entry name" value="HAMP_dom"/>
</dbReference>
<dbReference type="EC" id="2.7.13.3" evidence="3"/>
<keyword evidence="10" id="KW-0902">Two-component regulatory system</keyword>